<feature type="region of interest" description="Disordered" evidence="1">
    <location>
        <begin position="67"/>
        <end position="88"/>
    </location>
</feature>
<dbReference type="EMBL" id="KN832986">
    <property type="protein sequence ID" value="KIM85006.1"/>
    <property type="molecule type" value="Genomic_DNA"/>
</dbReference>
<dbReference type="Proteomes" id="UP000054166">
    <property type="component" value="Unassembled WGS sequence"/>
</dbReference>
<accession>A0A0C3G2X3</accession>
<gene>
    <name evidence="2" type="ORF">PILCRDRAFT_378370</name>
</gene>
<evidence type="ECO:0000256" key="1">
    <source>
        <dbReference type="SAM" id="MobiDB-lite"/>
    </source>
</evidence>
<sequence length="140" mass="15677">MHTGSQDNPRFISLFLRVRGQKRPAPAIASNENNPPRDVGNSRLLTRIRHDLPQPLSFDLANSAIFNPSQMPSAGPSQPFPHNPHFPQIPYPNYLPQLHPLNIISHSHLPHGPLPHTNLNIPYSTNWDPLPQRHNGSGHS</sequence>
<proteinExistence type="predicted"/>
<keyword evidence="3" id="KW-1185">Reference proteome</keyword>
<dbReference type="HOGENOM" id="CLU_1835883_0_0_1"/>
<dbReference type="AlphaFoldDB" id="A0A0C3G2X3"/>
<feature type="compositionally biased region" description="Pro residues" evidence="1">
    <location>
        <begin position="78"/>
        <end position="88"/>
    </location>
</feature>
<dbReference type="InParanoid" id="A0A0C3G2X3"/>
<organism evidence="2 3">
    <name type="scientific">Piloderma croceum (strain F 1598)</name>
    <dbReference type="NCBI Taxonomy" id="765440"/>
    <lineage>
        <taxon>Eukaryota</taxon>
        <taxon>Fungi</taxon>
        <taxon>Dikarya</taxon>
        <taxon>Basidiomycota</taxon>
        <taxon>Agaricomycotina</taxon>
        <taxon>Agaricomycetes</taxon>
        <taxon>Agaricomycetidae</taxon>
        <taxon>Atheliales</taxon>
        <taxon>Atheliaceae</taxon>
        <taxon>Piloderma</taxon>
    </lineage>
</organism>
<feature type="compositionally biased region" description="Polar residues" evidence="1">
    <location>
        <begin position="67"/>
        <end position="76"/>
    </location>
</feature>
<protein>
    <submittedName>
        <fullName evidence="2">Uncharacterized protein</fullName>
    </submittedName>
</protein>
<evidence type="ECO:0000313" key="3">
    <source>
        <dbReference type="Proteomes" id="UP000054166"/>
    </source>
</evidence>
<reference evidence="2 3" key="1">
    <citation type="submission" date="2014-04" db="EMBL/GenBank/DDBJ databases">
        <authorList>
            <consortium name="DOE Joint Genome Institute"/>
            <person name="Kuo A."/>
            <person name="Tarkka M."/>
            <person name="Buscot F."/>
            <person name="Kohler A."/>
            <person name="Nagy L.G."/>
            <person name="Floudas D."/>
            <person name="Copeland A."/>
            <person name="Barry K.W."/>
            <person name="Cichocki N."/>
            <person name="Veneault-Fourrey C."/>
            <person name="LaButti K."/>
            <person name="Lindquist E.A."/>
            <person name="Lipzen A."/>
            <person name="Lundell T."/>
            <person name="Morin E."/>
            <person name="Murat C."/>
            <person name="Sun H."/>
            <person name="Tunlid A."/>
            <person name="Henrissat B."/>
            <person name="Grigoriev I.V."/>
            <person name="Hibbett D.S."/>
            <person name="Martin F."/>
            <person name="Nordberg H.P."/>
            <person name="Cantor M.N."/>
            <person name="Hua S.X."/>
        </authorList>
    </citation>
    <scope>NUCLEOTIDE SEQUENCE [LARGE SCALE GENOMIC DNA]</scope>
    <source>
        <strain evidence="2 3">F 1598</strain>
    </source>
</reference>
<evidence type="ECO:0000313" key="2">
    <source>
        <dbReference type="EMBL" id="KIM85006.1"/>
    </source>
</evidence>
<reference evidence="3" key="2">
    <citation type="submission" date="2015-01" db="EMBL/GenBank/DDBJ databases">
        <title>Evolutionary Origins and Diversification of the Mycorrhizal Mutualists.</title>
        <authorList>
            <consortium name="DOE Joint Genome Institute"/>
            <consortium name="Mycorrhizal Genomics Consortium"/>
            <person name="Kohler A."/>
            <person name="Kuo A."/>
            <person name="Nagy L.G."/>
            <person name="Floudas D."/>
            <person name="Copeland A."/>
            <person name="Barry K.W."/>
            <person name="Cichocki N."/>
            <person name="Veneault-Fourrey C."/>
            <person name="LaButti K."/>
            <person name="Lindquist E.A."/>
            <person name="Lipzen A."/>
            <person name="Lundell T."/>
            <person name="Morin E."/>
            <person name="Murat C."/>
            <person name="Riley R."/>
            <person name="Ohm R."/>
            <person name="Sun H."/>
            <person name="Tunlid A."/>
            <person name="Henrissat B."/>
            <person name="Grigoriev I.V."/>
            <person name="Hibbett D.S."/>
            <person name="Martin F."/>
        </authorList>
    </citation>
    <scope>NUCLEOTIDE SEQUENCE [LARGE SCALE GENOMIC DNA]</scope>
    <source>
        <strain evidence="3">F 1598</strain>
    </source>
</reference>
<name>A0A0C3G2X3_PILCF</name>